<dbReference type="InParanoid" id="W0RN01"/>
<sequence>MGPREDDTSATPPHGDTLRDGSGAAPGSRHGVQLDPRGEPADAEAAPREGVPATPRSAPKRGDTP</sequence>
<dbReference type="AlphaFoldDB" id="W0RN01"/>
<reference evidence="2 3" key="1">
    <citation type="journal article" date="2014" name="Genome Announc.">
        <title>Genome Sequence and Methylome of Soil Bacterium Gemmatirosa kalamazoonensis KBS708T, a Member of the Rarely Cultivated Gemmatimonadetes Phylum.</title>
        <authorList>
            <person name="Debruyn J.M."/>
            <person name="Radosevich M."/>
            <person name="Wommack K.E."/>
            <person name="Polson S.W."/>
            <person name="Hauser L.J."/>
            <person name="Fawaz M.N."/>
            <person name="Korlach J."/>
            <person name="Tsai Y.C."/>
        </authorList>
    </citation>
    <scope>NUCLEOTIDE SEQUENCE [LARGE SCALE GENOMIC DNA]</scope>
    <source>
        <strain evidence="2 3">KBS708</strain>
    </source>
</reference>
<gene>
    <name evidence="2" type="ORF">J421_4330</name>
</gene>
<accession>W0RN01</accession>
<feature type="region of interest" description="Disordered" evidence="1">
    <location>
        <begin position="1"/>
        <end position="65"/>
    </location>
</feature>
<protein>
    <submittedName>
        <fullName evidence="2">Uncharacterized protein</fullName>
    </submittedName>
</protein>
<dbReference type="KEGG" id="gba:J421_4330"/>
<dbReference type="EMBL" id="CP007128">
    <property type="protein sequence ID" value="AHG91867.1"/>
    <property type="molecule type" value="Genomic_DNA"/>
</dbReference>
<dbReference type="RefSeq" id="WP_025413300.1">
    <property type="nucleotide sequence ID" value="NZ_CP007128.1"/>
</dbReference>
<organism evidence="2 3">
    <name type="scientific">Gemmatirosa kalamazoonensis</name>
    <dbReference type="NCBI Taxonomy" id="861299"/>
    <lineage>
        <taxon>Bacteria</taxon>
        <taxon>Pseudomonadati</taxon>
        <taxon>Gemmatimonadota</taxon>
        <taxon>Gemmatimonadia</taxon>
        <taxon>Gemmatimonadales</taxon>
        <taxon>Gemmatimonadaceae</taxon>
        <taxon>Gemmatirosa</taxon>
    </lineage>
</organism>
<dbReference type="STRING" id="861299.J421_4330"/>
<dbReference type="HOGENOM" id="CLU_2843592_0_0_0"/>
<name>W0RN01_9BACT</name>
<evidence type="ECO:0000256" key="1">
    <source>
        <dbReference type="SAM" id="MobiDB-lite"/>
    </source>
</evidence>
<dbReference type="Proteomes" id="UP000019151">
    <property type="component" value="Chromosome"/>
</dbReference>
<proteinExistence type="predicted"/>
<evidence type="ECO:0000313" key="2">
    <source>
        <dbReference type="EMBL" id="AHG91867.1"/>
    </source>
</evidence>
<evidence type="ECO:0000313" key="3">
    <source>
        <dbReference type="Proteomes" id="UP000019151"/>
    </source>
</evidence>
<keyword evidence="3" id="KW-1185">Reference proteome</keyword>